<dbReference type="InterPro" id="IPR004385">
    <property type="entry name" value="NDP_pyrophosphatase"/>
</dbReference>
<dbReference type="GO" id="GO:0006753">
    <property type="term" value="P:nucleoside phosphate metabolic process"/>
    <property type="evidence" value="ECO:0007669"/>
    <property type="project" value="TreeGrafter"/>
</dbReference>
<evidence type="ECO:0000313" key="17">
    <source>
        <dbReference type="EMBL" id="RDE49668.1"/>
    </source>
</evidence>
<dbReference type="SUPFAM" id="SSF55811">
    <property type="entry name" value="Nudix"/>
    <property type="match status" value="1"/>
</dbReference>
<organism evidence="17 18">
    <name type="scientific">Candidatus Accumulibacter meliphilus</name>
    <dbReference type="NCBI Taxonomy" id="2211374"/>
    <lineage>
        <taxon>Bacteria</taxon>
        <taxon>Pseudomonadati</taxon>
        <taxon>Pseudomonadota</taxon>
        <taxon>Betaproteobacteria</taxon>
        <taxon>Candidatus Accumulibacter</taxon>
    </lineage>
</organism>
<feature type="binding site" evidence="13">
    <location>
        <position position="110"/>
    </location>
    <ligand>
        <name>Mg(2+)</name>
        <dbReference type="ChEBI" id="CHEBI:18420"/>
        <label>1</label>
    </ligand>
</feature>
<comment type="cofactor">
    <cofactor evidence="1 13">
        <name>Mg(2+)</name>
        <dbReference type="ChEBI" id="CHEBI:18420"/>
    </cofactor>
</comment>
<dbReference type="InterPro" id="IPR015797">
    <property type="entry name" value="NUDIX_hydrolase-like_dom_sf"/>
</dbReference>
<keyword evidence="5 13" id="KW-0479">Metal-binding</keyword>
<evidence type="ECO:0000313" key="18">
    <source>
        <dbReference type="Proteomes" id="UP000253831"/>
    </source>
</evidence>
<feature type="binding site" evidence="13">
    <location>
        <position position="162"/>
    </location>
    <ligand>
        <name>Mg(2+)</name>
        <dbReference type="ChEBI" id="CHEBI:18420"/>
        <label>1</label>
    </ligand>
</feature>
<dbReference type="GO" id="GO:0046872">
    <property type="term" value="F:metal ion binding"/>
    <property type="evidence" value="ECO:0007669"/>
    <property type="project" value="UniProtKB-KW"/>
</dbReference>
<dbReference type="PROSITE" id="PS51462">
    <property type="entry name" value="NUDIX"/>
    <property type="match status" value="1"/>
</dbReference>
<dbReference type="Pfam" id="PF00293">
    <property type="entry name" value="NUDIX"/>
    <property type="match status" value="1"/>
</dbReference>
<evidence type="ECO:0000256" key="8">
    <source>
        <dbReference type="ARBA" id="ARBA00025164"/>
    </source>
</evidence>
<evidence type="ECO:0000256" key="14">
    <source>
        <dbReference type="PIRSR" id="PIRSR604385-3"/>
    </source>
</evidence>
<evidence type="ECO:0000256" key="9">
    <source>
        <dbReference type="ARBA" id="ARBA00030162"/>
    </source>
</evidence>
<dbReference type="GO" id="GO:0005829">
    <property type="term" value="C:cytosol"/>
    <property type="evidence" value="ECO:0007669"/>
    <property type="project" value="TreeGrafter"/>
</dbReference>
<accession>A0A369XQI1</accession>
<evidence type="ECO:0000259" key="16">
    <source>
        <dbReference type="PROSITE" id="PS51462"/>
    </source>
</evidence>
<dbReference type="GO" id="GO:0019693">
    <property type="term" value="P:ribose phosphate metabolic process"/>
    <property type="evidence" value="ECO:0007669"/>
    <property type="project" value="TreeGrafter"/>
</dbReference>
<feature type="binding site" evidence="13">
    <location>
        <position position="94"/>
    </location>
    <ligand>
        <name>Mg(2+)</name>
        <dbReference type="ChEBI" id="CHEBI:18420"/>
        <label>1</label>
    </ligand>
</feature>
<evidence type="ECO:0000256" key="10">
    <source>
        <dbReference type="ARBA" id="ARBA00030308"/>
    </source>
</evidence>
<feature type="short sequence motif" description="Nudix box" evidence="14">
    <location>
        <begin position="95"/>
        <end position="117"/>
    </location>
</feature>
<feature type="compositionally biased region" description="Basic and acidic residues" evidence="15">
    <location>
        <begin position="211"/>
        <end position="224"/>
    </location>
</feature>
<keyword evidence="7 13" id="KW-0460">Magnesium</keyword>
<evidence type="ECO:0000256" key="13">
    <source>
        <dbReference type="PIRSR" id="PIRSR604385-2"/>
    </source>
</evidence>
<dbReference type="NCBIfam" id="TIGR00052">
    <property type="entry name" value="nudix-type nucleoside diphosphatase, YffH/AdpP family"/>
    <property type="match status" value="1"/>
</dbReference>
<comment type="catalytic activity">
    <reaction evidence="12">
        <text>ADP-D-ribose + H2O = D-ribose 5-phosphate + AMP + 2 H(+)</text>
        <dbReference type="Rhea" id="RHEA:10412"/>
        <dbReference type="ChEBI" id="CHEBI:15377"/>
        <dbReference type="ChEBI" id="CHEBI:15378"/>
        <dbReference type="ChEBI" id="CHEBI:57967"/>
        <dbReference type="ChEBI" id="CHEBI:78346"/>
        <dbReference type="ChEBI" id="CHEBI:456215"/>
        <dbReference type="EC" id="3.6.1.13"/>
    </reaction>
</comment>
<dbReference type="EC" id="3.6.1.13" evidence="3"/>
<dbReference type="PANTHER" id="PTHR11839:SF5">
    <property type="entry name" value="ADP-RIBOSE PYROPHOSPHATASE"/>
    <property type="match status" value="1"/>
</dbReference>
<reference evidence="17 18" key="1">
    <citation type="submission" date="2018-05" db="EMBL/GenBank/DDBJ databases">
        <title>Integrated omic analyses show evidence that a Ca. Accumulibacter phosphatis strain performs denitrification under micro-aerobic conditions.</title>
        <authorList>
            <person name="Camejo P.Y."/>
            <person name="Katherine M.D."/>
            <person name="Daniel N.R."/>
        </authorList>
    </citation>
    <scope>NUCLEOTIDE SEQUENCE [LARGE SCALE GENOMIC DNA]</scope>
    <source>
        <strain evidence="17">UW-LDO-IC</strain>
    </source>
</reference>
<dbReference type="GO" id="GO:0047631">
    <property type="term" value="F:ADP-ribose diphosphatase activity"/>
    <property type="evidence" value="ECO:0007669"/>
    <property type="project" value="UniProtKB-EC"/>
</dbReference>
<evidence type="ECO:0000256" key="15">
    <source>
        <dbReference type="SAM" id="MobiDB-lite"/>
    </source>
</evidence>
<evidence type="ECO:0000256" key="4">
    <source>
        <dbReference type="ARBA" id="ARBA00013297"/>
    </source>
</evidence>
<protein>
    <recommendedName>
        <fullName evidence="4">ADP-ribose pyrophosphatase</fullName>
        <ecNumber evidence="3">3.6.1.13</ecNumber>
    </recommendedName>
    <alternativeName>
        <fullName evidence="9">ADP-ribose diphosphatase</fullName>
    </alternativeName>
    <alternativeName>
        <fullName evidence="11">ADP-ribose phosphohydrolase</fullName>
    </alternativeName>
    <alternativeName>
        <fullName evidence="10">Adenosine diphosphoribose pyrophosphatase</fullName>
    </alternativeName>
</protein>
<evidence type="ECO:0000256" key="1">
    <source>
        <dbReference type="ARBA" id="ARBA00001946"/>
    </source>
</evidence>
<evidence type="ECO:0000256" key="11">
    <source>
        <dbReference type="ARBA" id="ARBA00033056"/>
    </source>
</evidence>
<gene>
    <name evidence="17" type="ORF">DVS81_15375</name>
</gene>
<dbReference type="InterPro" id="IPR000086">
    <property type="entry name" value="NUDIX_hydrolase_dom"/>
</dbReference>
<feature type="binding site" evidence="13">
    <location>
        <position position="114"/>
    </location>
    <ligand>
        <name>Mg(2+)</name>
        <dbReference type="ChEBI" id="CHEBI:18420"/>
        <label>1</label>
    </ligand>
</feature>
<evidence type="ECO:0000256" key="12">
    <source>
        <dbReference type="ARBA" id="ARBA00049546"/>
    </source>
</evidence>
<sequence>MPSKPSKPSKPMKASILHIDAAYRGFFELRRLTVEHDLFDGGSSGPLLREVLHRSDVAAALLYDASTDKVVLVEQYRAGAHLAGENPWLIDIVAGRIEAGQTPLDTIRREIAEESGLTPTAIVPIGVYLTAPHLSSERVHLYCAAVDTGSVAGCHGLAHETEDIRPLVLARSEALAAMRTQPLSLWAGLALAWLGNEQRIPPLPQPLPREGGGELDRARGGVDG</sequence>
<dbReference type="PANTHER" id="PTHR11839">
    <property type="entry name" value="UDP/ADP-SUGAR PYROPHOSPHATASE"/>
    <property type="match status" value="1"/>
</dbReference>
<comment type="caution">
    <text evidence="17">The sequence shown here is derived from an EMBL/GenBank/DDBJ whole genome shotgun (WGS) entry which is preliminary data.</text>
</comment>
<dbReference type="Proteomes" id="UP000253831">
    <property type="component" value="Unassembled WGS sequence"/>
</dbReference>
<dbReference type="GO" id="GO:0019144">
    <property type="term" value="F:ADP-sugar diphosphatase activity"/>
    <property type="evidence" value="ECO:0007669"/>
    <property type="project" value="TreeGrafter"/>
</dbReference>
<keyword evidence="6" id="KW-0378">Hydrolase</keyword>
<feature type="domain" description="Nudix hydrolase" evidence="16">
    <location>
        <begin position="53"/>
        <end position="189"/>
    </location>
</feature>
<dbReference type="EMBL" id="QPGA01000035">
    <property type="protein sequence ID" value="RDE49668.1"/>
    <property type="molecule type" value="Genomic_DNA"/>
</dbReference>
<dbReference type="AlphaFoldDB" id="A0A369XQI1"/>
<name>A0A369XQI1_9PROT</name>
<evidence type="ECO:0000256" key="7">
    <source>
        <dbReference type="ARBA" id="ARBA00022842"/>
    </source>
</evidence>
<evidence type="ECO:0000256" key="5">
    <source>
        <dbReference type="ARBA" id="ARBA00022723"/>
    </source>
</evidence>
<comment type="function">
    <text evidence="8">Acts on ADP-mannose and ADP-glucose as well as ADP-ribose. Prevents glycogen biosynthesis. The reaction catalyzed by this enzyme is a limiting step of the gluconeogenic process.</text>
</comment>
<evidence type="ECO:0000256" key="6">
    <source>
        <dbReference type="ARBA" id="ARBA00022801"/>
    </source>
</evidence>
<comment type="similarity">
    <text evidence="2">Belongs to the Nudix hydrolase family. NudF subfamily.</text>
</comment>
<feature type="region of interest" description="Disordered" evidence="15">
    <location>
        <begin position="202"/>
        <end position="224"/>
    </location>
</feature>
<dbReference type="Gene3D" id="3.90.79.10">
    <property type="entry name" value="Nucleoside Triphosphate Pyrophosphohydrolase"/>
    <property type="match status" value="1"/>
</dbReference>
<evidence type="ECO:0000256" key="2">
    <source>
        <dbReference type="ARBA" id="ARBA00007482"/>
    </source>
</evidence>
<proteinExistence type="inferred from homology"/>
<evidence type="ECO:0000256" key="3">
    <source>
        <dbReference type="ARBA" id="ARBA00012453"/>
    </source>
</evidence>